<dbReference type="GO" id="GO:0016747">
    <property type="term" value="F:acyltransferase activity, transferring groups other than amino-acyl groups"/>
    <property type="evidence" value="ECO:0007669"/>
    <property type="project" value="InterPro"/>
</dbReference>
<sequence>MQIRDAVEADLPAIVAIYNAAIPSRNSTADLFPITVESRRDWFFNHNPERRPLWVLTLAEEIVAWIGLSSFYGGRPAYDATAEISIYIAPEHQGKGYGSLLVSQMLEAAPRLGVTTFLAIYFDHNQASRKLFHRFGFKPMGHLPAIAELDGIRRGVIIAGWQNPA</sequence>
<evidence type="ECO:0000256" key="2">
    <source>
        <dbReference type="ARBA" id="ARBA00023315"/>
    </source>
</evidence>
<dbReference type="Pfam" id="PF00583">
    <property type="entry name" value="Acetyltransf_1"/>
    <property type="match status" value="1"/>
</dbReference>
<dbReference type="Gene3D" id="3.40.630.30">
    <property type="match status" value="1"/>
</dbReference>
<dbReference type="RefSeq" id="WP_316433859.1">
    <property type="nucleotide sequence ID" value="NZ_CP053586.1"/>
</dbReference>
<keyword evidence="1" id="KW-0808">Transferase</keyword>
<keyword evidence="2" id="KW-0012">Acyltransferase</keyword>
<gene>
    <name evidence="4" type="ORF">HJG54_05760</name>
</gene>
<name>A0AA97APW9_9CYAN</name>
<organism evidence="4">
    <name type="scientific">Leptolyngbya sp. NK1-12</name>
    <dbReference type="NCBI Taxonomy" id="2547451"/>
    <lineage>
        <taxon>Bacteria</taxon>
        <taxon>Bacillati</taxon>
        <taxon>Cyanobacteriota</taxon>
        <taxon>Cyanophyceae</taxon>
        <taxon>Leptolyngbyales</taxon>
        <taxon>Leptolyngbyaceae</taxon>
        <taxon>Leptolyngbya group</taxon>
        <taxon>Leptolyngbya</taxon>
    </lineage>
</organism>
<dbReference type="PANTHER" id="PTHR43072">
    <property type="entry name" value="N-ACETYLTRANSFERASE"/>
    <property type="match status" value="1"/>
</dbReference>
<dbReference type="InterPro" id="IPR000182">
    <property type="entry name" value="GNAT_dom"/>
</dbReference>
<accession>A0AA97APW9</accession>
<dbReference type="SUPFAM" id="SSF55729">
    <property type="entry name" value="Acyl-CoA N-acyltransferases (Nat)"/>
    <property type="match status" value="1"/>
</dbReference>
<proteinExistence type="predicted"/>
<evidence type="ECO:0000313" key="4">
    <source>
        <dbReference type="EMBL" id="WNZ22413.1"/>
    </source>
</evidence>
<dbReference type="EMBL" id="CP053586">
    <property type="protein sequence ID" value="WNZ22413.1"/>
    <property type="molecule type" value="Genomic_DNA"/>
</dbReference>
<dbReference type="PANTHER" id="PTHR43072:SF23">
    <property type="entry name" value="UPF0039 PROTEIN C11D3.02C"/>
    <property type="match status" value="1"/>
</dbReference>
<dbReference type="AlphaFoldDB" id="A0AA97APW9"/>
<dbReference type="CDD" id="cd04301">
    <property type="entry name" value="NAT_SF"/>
    <property type="match status" value="1"/>
</dbReference>
<feature type="domain" description="N-acetyltransferase" evidence="3">
    <location>
        <begin position="1"/>
        <end position="155"/>
    </location>
</feature>
<dbReference type="InterPro" id="IPR016181">
    <property type="entry name" value="Acyl_CoA_acyltransferase"/>
</dbReference>
<reference evidence="4" key="1">
    <citation type="submission" date="2020-05" db="EMBL/GenBank/DDBJ databases">
        <authorList>
            <person name="Zhu T."/>
            <person name="Keshari N."/>
            <person name="Lu X."/>
        </authorList>
    </citation>
    <scope>NUCLEOTIDE SEQUENCE</scope>
    <source>
        <strain evidence="4">NK1-12</strain>
    </source>
</reference>
<evidence type="ECO:0000256" key="1">
    <source>
        <dbReference type="ARBA" id="ARBA00022679"/>
    </source>
</evidence>
<dbReference type="PROSITE" id="PS51186">
    <property type="entry name" value="GNAT"/>
    <property type="match status" value="1"/>
</dbReference>
<protein>
    <submittedName>
        <fullName evidence="4">N-acetyltransferase</fullName>
    </submittedName>
</protein>
<evidence type="ECO:0000259" key="3">
    <source>
        <dbReference type="PROSITE" id="PS51186"/>
    </source>
</evidence>